<evidence type="ECO:0000313" key="2">
    <source>
        <dbReference type="Proteomes" id="UP001589867"/>
    </source>
</evidence>
<comment type="caution">
    <text evidence="1">The sequence shown here is derived from an EMBL/GenBank/DDBJ whole genome shotgun (WGS) entry which is preliminary data.</text>
</comment>
<dbReference type="RefSeq" id="WP_377246725.1">
    <property type="nucleotide sequence ID" value="NZ_JBHLUH010000007.1"/>
</dbReference>
<name>A0ABV6LYB0_9ACTN</name>
<sequence length="112" mass="12568">MRLLTLLVEQTRRGLIRWDLLSSSTDAQSFSTGGPSSSVVVWKFDHRIDMEIYNASGSKVLEFSTDYSQKKPNTLTQTLSELASLLNDPSLDPIPVLDDLIRNLEDEKPGKE</sequence>
<protein>
    <submittedName>
        <fullName evidence="1">Uncharacterized protein</fullName>
    </submittedName>
</protein>
<evidence type="ECO:0000313" key="1">
    <source>
        <dbReference type="EMBL" id="MFC0527229.1"/>
    </source>
</evidence>
<accession>A0ABV6LYB0</accession>
<proteinExistence type="predicted"/>
<gene>
    <name evidence="1" type="ORF">ACFFIA_06110</name>
</gene>
<keyword evidence="2" id="KW-1185">Reference proteome</keyword>
<dbReference type="EMBL" id="JBHLUH010000007">
    <property type="protein sequence ID" value="MFC0527229.1"/>
    <property type="molecule type" value="Genomic_DNA"/>
</dbReference>
<reference evidence="1 2" key="1">
    <citation type="submission" date="2024-09" db="EMBL/GenBank/DDBJ databases">
        <authorList>
            <person name="Sun Q."/>
            <person name="Mori K."/>
        </authorList>
    </citation>
    <scope>NUCLEOTIDE SEQUENCE [LARGE SCALE GENOMIC DNA]</scope>
    <source>
        <strain evidence="1 2">TBRC 3947</strain>
    </source>
</reference>
<organism evidence="1 2">
    <name type="scientific">Phytohabitans kaempferiae</name>
    <dbReference type="NCBI Taxonomy" id="1620943"/>
    <lineage>
        <taxon>Bacteria</taxon>
        <taxon>Bacillati</taxon>
        <taxon>Actinomycetota</taxon>
        <taxon>Actinomycetes</taxon>
        <taxon>Micromonosporales</taxon>
        <taxon>Micromonosporaceae</taxon>
    </lineage>
</organism>
<dbReference type="Proteomes" id="UP001589867">
    <property type="component" value="Unassembled WGS sequence"/>
</dbReference>